<sequence>MKFSEMPYTRPDLDALRRAAETAVAALDSATSAQAQLEAYRAYETAAATTQTMCSLCEIRHTIDTRDPFYEAEQDYLDEVSPQMEELDQQVSRALLRSPFRAELSEALGKLLFTNLEIQVRSFDPVLLPLMQEENKLTSAYQKLYASAMVEFDGKTMPLPKLGPYKESPDRAVRRAAYETEGRFFDAHQEELDDLFDKLVKNRTQQAKLLGHDNYLRLGYDRLGRNCYGPKDVEAFRDQIAQDMVPIVARVKADQAARLGLGGLKLYDDPMLFPDGNAKPFGTPDEILAAGRAMYEALSPETAEFGRFLFDNELLDVLSKDGKAPGGYCTDLPDYQAPFIFSNFNGTSGDVDVLTHEAGHAFAAYRAFRKGYPRKLQSPTMESCECHSMSMEFLTQDYHASFFGPATAKYELGHCEDALIFIPYGCMVDEFQTRVYENPDWTPAQRNAFWLELEKKYRPWLDLEGLPFYGRGAGWQRQLHVYLYPLYYIDYCMAQVVAFQFWMASLRDRADAWRRYLAFVDQAGTATFEGLVETAGLRLPYAPGAIKAIGRQILQWIDENPL</sequence>
<dbReference type="GO" id="GO:0006508">
    <property type="term" value="P:proteolysis"/>
    <property type="evidence" value="ECO:0007669"/>
    <property type="project" value="UniProtKB-KW"/>
</dbReference>
<evidence type="ECO:0000313" key="9">
    <source>
        <dbReference type="Proteomes" id="UP000824239"/>
    </source>
</evidence>
<reference evidence="8" key="1">
    <citation type="submission" date="2020-10" db="EMBL/GenBank/DDBJ databases">
        <authorList>
            <person name="Gilroy R."/>
        </authorList>
    </citation>
    <scope>NUCLEOTIDE SEQUENCE</scope>
    <source>
        <strain evidence="8">ChiBcec15-4380</strain>
    </source>
</reference>
<keyword evidence="1 6" id="KW-0645">Protease</keyword>
<dbReference type="NCBIfam" id="TIGR02289">
    <property type="entry name" value="M3_not_pepF"/>
    <property type="match status" value="1"/>
</dbReference>
<keyword evidence="4 6" id="KW-0862">Zinc</keyword>
<name>A0A9D1DGU1_9FIRM</name>
<dbReference type="Gene3D" id="1.10.1370.30">
    <property type="match status" value="1"/>
</dbReference>
<feature type="domain" description="Peptidase M3A/M3B catalytic" evidence="7">
    <location>
        <begin position="311"/>
        <end position="544"/>
    </location>
</feature>
<comment type="caution">
    <text evidence="8">The sequence shown here is derived from an EMBL/GenBank/DDBJ whole genome shotgun (WGS) entry which is preliminary data.</text>
</comment>
<protein>
    <submittedName>
        <fullName evidence="8">M3 family oligoendopeptidase</fullName>
    </submittedName>
</protein>
<feature type="domain" description="Peptidase M3A/M3B catalytic" evidence="7">
    <location>
        <begin position="165"/>
        <end position="268"/>
    </location>
</feature>
<keyword evidence="3 6" id="KW-0378">Hydrolase</keyword>
<dbReference type="InterPro" id="IPR001567">
    <property type="entry name" value="Pept_M3A_M3B_dom"/>
</dbReference>
<comment type="similarity">
    <text evidence="6">Belongs to the peptidase M3 family.</text>
</comment>
<evidence type="ECO:0000256" key="2">
    <source>
        <dbReference type="ARBA" id="ARBA00022723"/>
    </source>
</evidence>
<dbReference type="InterPro" id="IPR011976">
    <property type="entry name" value="Pept_M3B_oligopep-rel"/>
</dbReference>
<organism evidence="8 9">
    <name type="scientific">Candidatus Avoscillospira avicola</name>
    <dbReference type="NCBI Taxonomy" id="2840706"/>
    <lineage>
        <taxon>Bacteria</taxon>
        <taxon>Bacillati</taxon>
        <taxon>Bacillota</taxon>
        <taxon>Clostridia</taxon>
        <taxon>Eubacteriales</taxon>
        <taxon>Oscillospiraceae</taxon>
        <taxon>Oscillospiraceae incertae sedis</taxon>
        <taxon>Candidatus Avoscillospira</taxon>
    </lineage>
</organism>
<dbReference type="AlphaFoldDB" id="A0A9D1DGU1"/>
<reference evidence="8" key="2">
    <citation type="journal article" date="2021" name="PeerJ">
        <title>Extensive microbial diversity within the chicken gut microbiome revealed by metagenomics and culture.</title>
        <authorList>
            <person name="Gilroy R."/>
            <person name="Ravi A."/>
            <person name="Getino M."/>
            <person name="Pursley I."/>
            <person name="Horton D.L."/>
            <person name="Alikhan N.F."/>
            <person name="Baker D."/>
            <person name="Gharbi K."/>
            <person name="Hall N."/>
            <person name="Watson M."/>
            <person name="Adriaenssens E.M."/>
            <person name="Foster-Nyarko E."/>
            <person name="Jarju S."/>
            <person name="Secka A."/>
            <person name="Antonio M."/>
            <person name="Oren A."/>
            <person name="Chaudhuri R.R."/>
            <person name="La Ragione R."/>
            <person name="Hildebrand F."/>
            <person name="Pallen M.J."/>
        </authorList>
    </citation>
    <scope>NUCLEOTIDE SEQUENCE</scope>
    <source>
        <strain evidence="8">ChiBcec15-4380</strain>
    </source>
</reference>
<dbReference type="GO" id="GO:0046872">
    <property type="term" value="F:metal ion binding"/>
    <property type="evidence" value="ECO:0007669"/>
    <property type="project" value="UniProtKB-UniRule"/>
</dbReference>
<evidence type="ECO:0000256" key="6">
    <source>
        <dbReference type="RuleBase" id="RU003435"/>
    </source>
</evidence>
<gene>
    <name evidence="8" type="ORF">IAA53_03590</name>
</gene>
<dbReference type="CDD" id="cd09606">
    <property type="entry name" value="M3B_PepF"/>
    <property type="match status" value="1"/>
</dbReference>
<dbReference type="EMBL" id="DVHE01000025">
    <property type="protein sequence ID" value="HIR50356.1"/>
    <property type="molecule type" value="Genomic_DNA"/>
</dbReference>
<keyword evidence="2 6" id="KW-0479">Metal-binding</keyword>
<dbReference type="Proteomes" id="UP000824239">
    <property type="component" value="Unassembled WGS sequence"/>
</dbReference>
<evidence type="ECO:0000256" key="4">
    <source>
        <dbReference type="ARBA" id="ARBA00022833"/>
    </source>
</evidence>
<evidence type="ECO:0000313" key="8">
    <source>
        <dbReference type="EMBL" id="HIR50356.1"/>
    </source>
</evidence>
<evidence type="ECO:0000256" key="1">
    <source>
        <dbReference type="ARBA" id="ARBA00022670"/>
    </source>
</evidence>
<evidence type="ECO:0000256" key="3">
    <source>
        <dbReference type="ARBA" id="ARBA00022801"/>
    </source>
</evidence>
<dbReference type="Pfam" id="PF01432">
    <property type="entry name" value="Peptidase_M3"/>
    <property type="match status" value="2"/>
</dbReference>
<dbReference type="GO" id="GO:0004222">
    <property type="term" value="F:metalloendopeptidase activity"/>
    <property type="evidence" value="ECO:0007669"/>
    <property type="project" value="InterPro"/>
</dbReference>
<dbReference type="SUPFAM" id="SSF55486">
    <property type="entry name" value="Metalloproteases ('zincins'), catalytic domain"/>
    <property type="match status" value="1"/>
</dbReference>
<accession>A0A9D1DGU1</accession>
<keyword evidence="5 6" id="KW-0482">Metalloprotease</keyword>
<comment type="cofactor">
    <cofactor evidence="6">
        <name>Zn(2+)</name>
        <dbReference type="ChEBI" id="CHEBI:29105"/>
    </cofactor>
    <text evidence="6">Binds 1 zinc ion.</text>
</comment>
<evidence type="ECO:0000256" key="5">
    <source>
        <dbReference type="ARBA" id="ARBA00023049"/>
    </source>
</evidence>
<proteinExistence type="inferred from homology"/>
<evidence type="ECO:0000259" key="7">
    <source>
        <dbReference type="Pfam" id="PF01432"/>
    </source>
</evidence>